<feature type="domain" description="Na+/H+ antiporter MnhB subunit-related protein" evidence="8">
    <location>
        <begin position="23"/>
        <end position="147"/>
    </location>
</feature>
<sequence length="156" mass="16852">MSTSNKQLCSKETAMMARTESPIIHLASRGISPVILLIGLYVFFHGHYSPGGGFQGGVLLAAAILLLRLSLGSALSQPIMPSWVTLRLSALGALIFAGIGLVSIFFGGNFLDYHYLPMPWLDPVYLRYYGILLVEVGVTITVMTTLVAIYDDLLGC</sequence>
<evidence type="ECO:0000256" key="2">
    <source>
        <dbReference type="ARBA" id="ARBA00009425"/>
    </source>
</evidence>
<keyword evidence="10" id="KW-1185">Reference proteome</keyword>
<keyword evidence="4 7" id="KW-0812">Transmembrane</keyword>
<evidence type="ECO:0000256" key="4">
    <source>
        <dbReference type="ARBA" id="ARBA00022692"/>
    </source>
</evidence>
<evidence type="ECO:0000259" key="8">
    <source>
        <dbReference type="Pfam" id="PF04039"/>
    </source>
</evidence>
<feature type="transmembrane region" description="Helical" evidence="7">
    <location>
        <begin position="128"/>
        <end position="150"/>
    </location>
</feature>
<dbReference type="InterPro" id="IPR007182">
    <property type="entry name" value="MnhB"/>
</dbReference>
<dbReference type="Pfam" id="PF04039">
    <property type="entry name" value="MnhB"/>
    <property type="match status" value="1"/>
</dbReference>
<keyword evidence="5 7" id="KW-1133">Transmembrane helix</keyword>
<evidence type="ECO:0000256" key="7">
    <source>
        <dbReference type="SAM" id="Phobius"/>
    </source>
</evidence>
<evidence type="ECO:0000256" key="3">
    <source>
        <dbReference type="ARBA" id="ARBA00022475"/>
    </source>
</evidence>
<dbReference type="PANTHER" id="PTHR33932:SF4">
    <property type="entry name" value="NA(+)_H(+) ANTIPORTER SUBUNIT B"/>
    <property type="match status" value="1"/>
</dbReference>
<comment type="subcellular location">
    <subcellularLocation>
        <location evidence="1">Cell membrane</location>
        <topology evidence="1">Multi-pass membrane protein</topology>
    </subcellularLocation>
</comment>
<feature type="transmembrane region" description="Helical" evidence="7">
    <location>
        <begin position="21"/>
        <end position="44"/>
    </location>
</feature>
<dbReference type="GO" id="GO:0005886">
    <property type="term" value="C:plasma membrane"/>
    <property type="evidence" value="ECO:0007669"/>
    <property type="project" value="UniProtKB-SubCell"/>
</dbReference>
<dbReference type="RefSeq" id="WP_244148781.1">
    <property type="nucleotide sequence ID" value="NZ_FMXO01000020.1"/>
</dbReference>
<name>A0A1G6EN44_9BACT</name>
<accession>A0A1G6EN44</accession>
<dbReference type="Proteomes" id="UP000198771">
    <property type="component" value="Unassembled WGS sequence"/>
</dbReference>
<gene>
    <name evidence="9" type="ORF">SAMN05660653_02979</name>
</gene>
<keyword evidence="6 7" id="KW-0472">Membrane</keyword>
<feature type="transmembrane region" description="Helical" evidence="7">
    <location>
        <begin position="56"/>
        <end position="76"/>
    </location>
</feature>
<proteinExistence type="inferred from homology"/>
<evidence type="ECO:0000256" key="6">
    <source>
        <dbReference type="ARBA" id="ARBA00023136"/>
    </source>
</evidence>
<organism evidence="9 10">
    <name type="scientific">Desulfonatronum thiosulfatophilum</name>
    <dbReference type="NCBI Taxonomy" id="617002"/>
    <lineage>
        <taxon>Bacteria</taxon>
        <taxon>Pseudomonadati</taxon>
        <taxon>Thermodesulfobacteriota</taxon>
        <taxon>Desulfovibrionia</taxon>
        <taxon>Desulfovibrionales</taxon>
        <taxon>Desulfonatronaceae</taxon>
        <taxon>Desulfonatronum</taxon>
    </lineage>
</organism>
<protein>
    <submittedName>
        <fullName evidence="9">Multicomponent Na+:H+ antiporter subunit B</fullName>
    </submittedName>
</protein>
<dbReference type="PANTHER" id="PTHR33932">
    <property type="entry name" value="NA(+)/H(+) ANTIPORTER SUBUNIT B"/>
    <property type="match status" value="1"/>
</dbReference>
<evidence type="ECO:0000313" key="9">
    <source>
        <dbReference type="EMBL" id="SDB58858.1"/>
    </source>
</evidence>
<dbReference type="STRING" id="617002.SAMN05660653_02979"/>
<feature type="transmembrane region" description="Helical" evidence="7">
    <location>
        <begin position="88"/>
        <end position="108"/>
    </location>
</feature>
<comment type="similarity">
    <text evidence="2">Belongs to the CPA3 antiporters (TC 2.A.63) subunit B family.</text>
</comment>
<dbReference type="InterPro" id="IPR050622">
    <property type="entry name" value="CPA3_antiporter_subunitB"/>
</dbReference>
<reference evidence="9 10" key="1">
    <citation type="submission" date="2016-10" db="EMBL/GenBank/DDBJ databases">
        <authorList>
            <person name="de Groot N.N."/>
        </authorList>
    </citation>
    <scope>NUCLEOTIDE SEQUENCE [LARGE SCALE GENOMIC DNA]</scope>
    <source>
        <strain evidence="9 10">ASO4-2</strain>
    </source>
</reference>
<evidence type="ECO:0000256" key="5">
    <source>
        <dbReference type="ARBA" id="ARBA00022989"/>
    </source>
</evidence>
<dbReference type="AlphaFoldDB" id="A0A1G6EN44"/>
<evidence type="ECO:0000313" key="10">
    <source>
        <dbReference type="Proteomes" id="UP000198771"/>
    </source>
</evidence>
<keyword evidence="3" id="KW-1003">Cell membrane</keyword>
<evidence type="ECO:0000256" key="1">
    <source>
        <dbReference type="ARBA" id="ARBA00004651"/>
    </source>
</evidence>
<dbReference type="EMBL" id="FMXO01000020">
    <property type="protein sequence ID" value="SDB58858.1"/>
    <property type="molecule type" value="Genomic_DNA"/>
</dbReference>